<sequence length="518" mass="56992">MAKKQPTQVIKPGADTPKLQKKAGATQFSSVSMSSNRAVIYGTAVDFSTDYTPSDRIEMIKRLRYGERNCGLIRQILNDYVTYVVGDQITPQSHCKDQAKADQYEAYFKQASKTLDSSGRFGWGEILRIVLRGALRDGDSFVVLVNDQDGKAKLQLLEGHRIGNPEGQEVPKGMLDGVSFDAQGRIKSYNVLQGDRTNRTIPAASVCQVCEYDYSSGSRGLPLLQHSWTDIQSEDDLLKLEMLAVRNDTDVTRVLKKQGGFIPTDMASELSGSTGGSLDAVASRMGGKLVALEPGEDLVSLESKRPNGNFVKFLEAIQRDISRGTGLPYEFSGDSSSVGGAALRLVNARADRAFNRWQTILIDRLCIPTWNWVIGSAIANGDLPDSPDWFNVSWTTPKRLTVDAGRDAAQERADIELGLLSLSEAYSARGLDFKQEAIKRAQDFKYLMALAEKEGLPLWTLYKPGFNWLQQGEGKPTATELQAKQMGLDGNDLSKETPETEDEPADQEEPESQDQPGS</sequence>
<name>A0A6J5NZE8_9CAUD</name>
<evidence type="ECO:0000256" key="1">
    <source>
        <dbReference type="SAM" id="MobiDB-lite"/>
    </source>
</evidence>
<gene>
    <name evidence="2" type="ORF">UFOVP779_26</name>
</gene>
<dbReference type="InterPro" id="IPR006429">
    <property type="entry name" value="Phage_lambda_portal"/>
</dbReference>
<dbReference type="Pfam" id="PF05136">
    <property type="entry name" value="Phage_portal_2"/>
    <property type="match status" value="1"/>
</dbReference>
<proteinExistence type="predicted"/>
<dbReference type="GO" id="GO:0005198">
    <property type="term" value="F:structural molecule activity"/>
    <property type="evidence" value="ECO:0007669"/>
    <property type="project" value="InterPro"/>
</dbReference>
<dbReference type="EMBL" id="LR796720">
    <property type="protein sequence ID" value="CAB4162285.1"/>
    <property type="molecule type" value="Genomic_DNA"/>
</dbReference>
<feature type="region of interest" description="Disordered" evidence="1">
    <location>
        <begin position="474"/>
        <end position="518"/>
    </location>
</feature>
<feature type="compositionally biased region" description="Acidic residues" evidence="1">
    <location>
        <begin position="499"/>
        <end position="512"/>
    </location>
</feature>
<protein>
    <submittedName>
        <fullName evidence="2">COG5511 Bacteriophage capsid protein</fullName>
    </submittedName>
</protein>
<reference evidence="2" key="1">
    <citation type="submission" date="2020-04" db="EMBL/GenBank/DDBJ databases">
        <authorList>
            <person name="Chiriac C."/>
            <person name="Salcher M."/>
            <person name="Ghai R."/>
            <person name="Kavagutti S V."/>
        </authorList>
    </citation>
    <scope>NUCLEOTIDE SEQUENCE</scope>
</reference>
<organism evidence="2">
    <name type="scientific">uncultured Caudovirales phage</name>
    <dbReference type="NCBI Taxonomy" id="2100421"/>
    <lineage>
        <taxon>Viruses</taxon>
        <taxon>Duplodnaviria</taxon>
        <taxon>Heunggongvirae</taxon>
        <taxon>Uroviricota</taxon>
        <taxon>Caudoviricetes</taxon>
        <taxon>Peduoviridae</taxon>
        <taxon>Maltschvirus</taxon>
        <taxon>Maltschvirus maltsch</taxon>
    </lineage>
</organism>
<accession>A0A6J5NZE8</accession>
<evidence type="ECO:0000313" key="2">
    <source>
        <dbReference type="EMBL" id="CAB4162285.1"/>
    </source>
</evidence>
<dbReference type="GO" id="GO:0019068">
    <property type="term" value="P:virion assembly"/>
    <property type="evidence" value="ECO:0007669"/>
    <property type="project" value="InterPro"/>
</dbReference>